<dbReference type="EMBL" id="BAAAOA010000046">
    <property type="protein sequence ID" value="GAA1770744.1"/>
    <property type="molecule type" value="Genomic_DNA"/>
</dbReference>
<evidence type="ECO:0000313" key="3">
    <source>
        <dbReference type="EMBL" id="GAA1770744.1"/>
    </source>
</evidence>
<feature type="domain" description="Activator of Hsp90 ATPase homologue 1/2-like C-terminal" evidence="2">
    <location>
        <begin position="23"/>
        <end position="155"/>
    </location>
</feature>
<proteinExistence type="inferred from homology"/>
<sequence>MGHPLHLTVPDGLPFIDFEREFDHPVADVFRAHADPALLREWLGPRGTHVEVDSYDFRTGGAYEYHHTGPDGVSYAFRGVLHTVRENELVVQTFEFGGYPDVVELEYLRFEDLGDGRCRLVGHTVHASQEARDGMAGSGMESGLSDGYERLEELLAARVR</sequence>
<dbReference type="Gene3D" id="3.30.530.20">
    <property type="match status" value="1"/>
</dbReference>
<comment type="similarity">
    <text evidence="1">Belongs to the AHA1 family.</text>
</comment>
<name>A0ABN2L2N3_9MICC</name>
<keyword evidence="4" id="KW-1185">Reference proteome</keyword>
<evidence type="ECO:0000259" key="2">
    <source>
        <dbReference type="Pfam" id="PF08327"/>
    </source>
</evidence>
<dbReference type="InterPro" id="IPR023393">
    <property type="entry name" value="START-like_dom_sf"/>
</dbReference>
<dbReference type="SUPFAM" id="SSF55961">
    <property type="entry name" value="Bet v1-like"/>
    <property type="match status" value="1"/>
</dbReference>
<protein>
    <submittedName>
        <fullName evidence="3">SRPBCC family protein</fullName>
    </submittedName>
</protein>
<dbReference type="RefSeq" id="WP_344123995.1">
    <property type="nucleotide sequence ID" value="NZ_BAAAOA010000046.1"/>
</dbReference>
<dbReference type="Proteomes" id="UP001501204">
    <property type="component" value="Unassembled WGS sequence"/>
</dbReference>
<evidence type="ECO:0000313" key="4">
    <source>
        <dbReference type="Proteomes" id="UP001501204"/>
    </source>
</evidence>
<accession>A0ABN2L2N3</accession>
<dbReference type="InterPro" id="IPR013538">
    <property type="entry name" value="ASHA1/2-like_C"/>
</dbReference>
<evidence type="ECO:0000256" key="1">
    <source>
        <dbReference type="ARBA" id="ARBA00006817"/>
    </source>
</evidence>
<dbReference type="Pfam" id="PF08327">
    <property type="entry name" value="AHSA1"/>
    <property type="match status" value="1"/>
</dbReference>
<dbReference type="CDD" id="cd07826">
    <property type="entry name" value="SRPBCC_CalC_Aha1-like_9"/>
    <property type="match status" value="1"/>
</dbReference>
<reference evidence="3 4" key="1">
    <citation type="journal article" date="2019" name="Int. J. Syst. Evol. Microbiol.">
        <title>The Global Catalogue of Microorganisms (GCM) 10K type strain sequencing project: providing services to taxonomists for standard genome sequencing and annotation.</title>
        <authorList>
            <consortium name="The Broad Institute Genomics Platform"/>
            <consortium name="The Broad Institute Genome Sequencing Center for Infectious Disease"/>
            <person name="Wu L."/>
            <person name="Ma J."/>
        </authorList>
    </citation>
    <scope>NUCLEOTIDE SEQUENCE [LARGE SCALE GENOMIC DNA]</scope>
    <source>
        <strain evidence="3 4">JCM 14735</strain>
    </source>
</reference>
<comment type="caution">
    <text evidence="3">The sequence shown here is derived from an EMBL/GenBank/DDBJ whole genome shotgun (WGS) entry which is preliminary data.</text>
</comment>
<gene>
    <name evidence="3" type="ORF">GCM10009767_30890</name>
</gene>
<organism evidence="3 4">
    <name type="scientific">Kocuria aegyptia</name>
    <dbReference type="NCBI Taxonomy" id="330943"/>
    <lineage>
        <taxon>Bacteria</taxon>
        <taxon>Bacillati</taxon>
        <taxon>Actinomycetota</taxon>
        <taxon>Actinomycetes</taxon>
        <taxon>Micrococcales</taxon>
        <taxon>Micrococcaceae</taxon>
        <taxon>Kocuria</taxon>
    </lineage>
</organism>